<accession>A0A9P8K1X4</accession>
<keyword evidence="2" id="KW-1185">Reference proteome</keyword>
<feature type="non-terminal residue" evidence="1">
    <location>
        <position position="98"/>
    </location>
</feature>
<name>A0A9P8K1X4_AURME</name>
<proteinExistence type="predicted"/>
<comment type="caution">
    <text evidence="1">The sequence shown here is derived from an EMBL/GenBank/DDBJ whole genome shotgun (WGS) entry which is preliminary data.</text>
</comment>
<evidence type="ECO:0000313" key="2">
    <source>
        <dbReference type="Proteomes" id="UP000729357"/>
    </source>
</evidence>
<evidence type="ECO:0000313" key="1">
    <source>
        <dbReference type="EMBL" id="KAG9989838.1"/>
    </source>
</evidence>
<protein>
    <submittedName>
        <fullName evidence="1">Uncharacterized protein</fullName>
    </submittedName>
</protein>
<dbReference type="EMBL" id="JAHFXS010000061">
    <property type="protein sequence ID" value="KAG9989838.1"/>
    <property type="molecule type" value="Genomic_DNA"/>
</dbReference>
<gene>
    <name evidence="1" type="ORF">KCU98_g1591</name>
</gene>
<organism evidence="1 2">
    <name type="scientific">Aureobasidium melanogenum</name>
    <name type="common">Aureobasidium pullulans var. melanogenum</name>
    <dbReference type="NCBI Taxonomy" id="46634"/>
    <lineage>
        <taxon>Eukaryota</taxon>
        <taxon>Fungi</taxon>
        <taxon>Dikarya</taxon>
        <taxon>Ascomycota</taxon>
        <taxon>Pezizomycotina</taxon>
        <taxon>Dothideomycetes</taxon>
        <taxon>Dothideomycetidae</taxon>
        <taxon>Dothideales</taxon>
        <taxon>Saccotheciaceae</taxon>
        <taxon>Aureobasidium</taxon>
    </lineage>
</organism>
<reference evidence="1" key="1">
    <citation type="journal article" date="2021" name="J Fungi (Basel)">
        <title>Virulence traits and population genomics of the black yeast Aureobasidium melanogenum.</title>
        <authorList>
            <person name="Cernosa A."/>
            <person name="Sun X."/>
            <person name="Gostincar C."/>
            <person name="Fang C."/>
            <person name="Gunde-Cimerman N."/>
            <person name="Song Z."/>
        </authorList>
    </citation>
    <scope>NUCLEOTIDE SEQUENCE</scope>
    <source>
        <strain evidence="1">EXF-9298</strain>
    </source>
</reference>
<reference evidence="1" key="2">
    <citation type="submission" date="2021-08" db="EMBL/GenBank/DDBJ databases">
        <authorList>
            <person name="Gostincar C."/>
            <person name="Sun X."/>
            <person name="Song Z."/>
            <person name="Gunde-Cimerman N."/>
        </authorList>
    </citation>
    <scope>NUCLEOTIDE SEQUENCE</scope>
    <source>
        <strain evidence="1">EXF-9298</strain>
    </source>
</reference>
<sequence>MAVRPAGWTDIAKVLAENIRTIWQGLKQPQPGGSQILGSYQIGDGDGDGDGVLIPGKVSTRGIGQGWRLRSEIESWVSEEGEDDCREYGRQIMSQPNA</sequence>
<dbReference type="AlphaFoldDB" id="A0A9P8K1X4"/>
<dbReference type="Proteomes" id="UP000729357">
    <property type="component" value="Unassembled WGS sequence"/>
</dbReference>